<dbReference type="AlphaFoldDB" id="A0A0L6UXS6"/>
<feature type="region of interest" description="Disordered" evidence="1">
    <location>
        <begin position="52"/>
        <end position="78"/>
    </location>
</feature>
<organism evidence="2 3">
    <name type="scientific">Puccinia sorghi</name>
    <dbReference type="NCBI Taxonomy" id="27349"/>
    <lineage>
        <taxon>Eukaryota</taxon>
        <taxon>Fungi</taxon>
        <taxon>Dikarya</taxon>
        <taxon>Basidiomycota</taxon>
        <taxon>Pucciniomycotina</taxon>
        <taxon>Pucciniomycetes</taxon>
        <taxon>Pucciniales</taxon>
        <taxon>Pucciniaceae</taxon>
        <taxon>Puccinia</taxon>
    </lineage>
</organism>
<comment type="caution">
    <text evidence="2">The sequence shown here is derived from an EMBL/GenBank/DDBJ whole genome shotgun (WGS) entry which is preliminary data.</text>
</comment>
<accession>A0A0L6UXS6</accession>
<sequence>MTVCAESSVLTPRVCPTLKKRLPLRISLLPSKTPRQLYGLRMPKNSLAKLCKARTQEQQLSSSAPPPQANTTPTPTEIPSPFLSAQPMSSQELLHFQGLLQYEQITPKEGPAAGLYTLPTIPRADENLTSELIHLLSAQHSSTVNSLADRQALAANRRATQDVKPETSKPPPQPADKGLDLQRFHISDGPVYHGPFQVFLHFRDIQTSQTSLAVIPHKCPVVCTSGSLGYNPLGISSPTQDVQDGILCFRVIISEFDLAEAVTYCRIEDKGTQFSTATFVLPFKYSTSENLAPIPQGTPKLSAEDNPWRLQGKHQELARNMEITPLSTFQQLLLPKPVDYVRPCPKFPLPLILRAPGFPNNAFPDRQPFPLPCRGGGNAPIVLTHFVTVNLKDPLSELNFPDVQLRVGQMSGSHDMILGIPFLSSFSLVSIPNQSI</sequence>
<reference evidence="2 3" key="1">
    <citation type="submission" date="2015-08" db="EMBL/GenBank/DDBJ databases">
        <title>Next Generation Sequencing and Analysis of the Genome of Puccinia sorghi L Schw, the Causal Agent of Maize Common Rust.</title>
        <authorList>
            <person name="Rochi L."/>
            <person name="Burguener G."/>
            <person name="Darino M."/>
            <person name="Turjanski A."/>
            <person name="Kreff E."/>
            <person name="Dieguez M.J."/>
            <person name="Sacco F."/>
        </authorList>
    </citation>
    <scope>NUCLEOTIDE SEQUENCE [LARGE SCALE GENOMIC DNA]</scope>
    <source>
        <strain evidence="2 3">RO10H11247</strain>
    </source>
</reference>
<gene>
    <name evidence="2" type="ORF">VP01_3362g1</name>
</gene>
<proteinExistence type="predicted"/>
<keyword evidence="3" id="KW-1185">Reference proteome</keyword>
<dbReference type="EMBL" id="LAVV01008349">
    <property type="protein sequence ID" value="KNZ53037.1"/>
    <property type="molecule type" value="Genomic_DNA"/>
</dbReference>
<protein>
    <submittedName>
        <fullName evidence="2">Uncharacterized protein</fullName>
    </submittedName>
</protein>
<evidence type="ECO:0000256" key="1">
    <source>
        <dbReference type="SAM" id="MobiDB-lite"/>
    </source>
</evidence>
<dbReference type="Proteomes" id="UP000037035">
    <property type="component" value="Unassembled WGS sequence"/>
</dbReference>
<feature type="region of interest" description="Disordered" evidence="1">
    <location>
        <begin position="155"/>
        <end position="179"/>
    </location>
</feature>
<name>A0A0L6UXS6_9BASI</name>
<evidence type="ECO:0000313" key="2">
    <source>
        <dbReference type="EMBL" id="KNZ53037.1"/>
    </source>
</evidence>
<dbReference type="VEuPathDB" id="FungiDB:VP01_3362g1"/>
<evidence type="ECO:0000313" key="3">
    <source>
        <dbReference type="Proteomes" id="UP000037035"/>
    </source>
</evidence>